<dbReference type="Pfam" id="PF09615">
    <property type="entry name" value="Cas_Csy3"/>
    <property type="match status" value="1"/>
</dbReference>
<gene>
    <name evidence="1" type="ORF">AD929_02405</name>
</gene>
<dbReference type="EMBL" id="LHZB01000091">
    <property type="protein sequence ID" value="KXV02523.1"/>
    <property type="molecule type" value="Genomic_DNA"/>
</dbReference>
<dbReference type="InterPro" id="IPR013399">
    <property type="entry name" value="CRISPR-assoc_prot_Csy3"/>
</dbReference>
<dbReference type="Proteomes" id="UP000075573">
    <property type="component" value="Unassembled WGS sequence"/>
</dbReference>
<name>A0A149QYY4_9PROT</name>
<protein>
    <submittedName>
        <fullName evidence="1">Uncharacterized protein</fullName>
    </submittedName>
</protein>
<dbReference type="RefSeq" id="WP_062494006.1">
    <property type="nucleotide sequence ID" value="NZ_LHZB01000091.1"/>
</dbReference>
<dbReference type="PATRIC" id="fig|442.7.peg.2553"/>
<dbReference type="AlphaFoldDB" id="A0A149QYY4"/>
<proteinExistence type="predicted"/>
<evidence type="ECO:0000313" key="1">
    <source>
        <dbReference type="EMBL" id="KXV02523.1"/>
    </source>
</evidence>
<sequence length="413" mass="45520">MPLVKNAITVENGKNADTPDEVTEKKVAPPPMVTYIKSIVADRALLSSVEFSETGKETVLPLTKSRRKVRSSKRHRMQGKTLAEIDEEFVTPVNLHSGDFCNLPPEADTFRGTTSIKFTNSWLRPNSTDGMAHSNLVASMTRAYIDKGGAHYLGSRIVSGLATGSIFWRNRLGTDKIITLRVSDGIRGGKFGAPTVIECDRVRRDVIPTFAELEPHVIEGDIHAVADEIAGALSGDRGTLCLDVSFEGYVGRGQAIYPSEVLHNTEEKEKDKDKGREYQTARVRLGGDYVEQVIFTSDKIGNAIRRIDDITWHGNPAAGILPVEPYGVNLNEPEKSARLPKPGYASNFYALFDNIERVAALVDALPEKFTEDYVLCQDPSDNDVHFFFANLLFGGIFSTGKDKNKKSKAKAKK</sequence>
<evidence type="ECO:0000313" key="2">
    <source>
        <dbReference type="Proteomes" id="UP000075573"/>
    </source>
</evidence>
<reference evidence="1 2" key="1">
    <citation type="submission" date="2015-06" db="EMBL/GenBank/DDBJ databases">
        <title>Improved classification and identification of acetic acid bacteria using matrix-assisted laser desorption/ionization time-of-flight mass spectrometry; Gluconobacter nephelii and Gluconobacter uchimurae are later heterotypic synonyms of Gluconobacter japonicus and Gluconobacter oxydans, respectively.</title>
        <authorList>
            <person name="Li L."/>
            <person name="Cleenwerck I."/>
            <person name="De Vuyst L."/>
            <person name="Vandamme P."/>
        </authorList>
    </citation>
    <scope>NUCLEOTIDE SEQUENCE [LARGE SCALE GENOMIC DNA]</scope>
    <source>
        <strain evidence="1 2">LMG 1764</strain>
    </source>
</reference>
<accession>A0A149QYY4</accession>
<organism evidence="1 2">
    <name type="scientific">Gluconobacter potus</name>
    <dbReference type="NCBI Taxonomy" id="2724927"/>
    <lineage>
        <taxon>Bacteria</taxon>
        <taxon>Pseudomonadati</taxon>
        <taxon>Pseudomonadota</taxon>
        <taxon>Alphaproteobacteria</taxon>
        <taxon>Acetobacterales</taxon>
        <taxon>Acetobacteraceae</taxon>
        <taxon>Gluconobacter</taxon>
    </lineage>
</organism>
<comment type="caution">
    <text evidence="1">The sequence shown here is derived from an EMBL/GenBank/DDBJ whole genome shotgun (WGS) entry which is preliminary data.</text>
</comment>